<dbReference type="NCBIfam" id="TIGR02772">
    <property type="entry name" value="Ku_bact"/>
    <property type="match status" value="1"/>
</dbReference>
<sequence length="266" mass="30200">MRALWSGSISFGLVKIPVKLLSAVKERELSFDLLSKKDHSPIRYKRVSESTGKEISYQDIVKGFEYSRGRYVIVTPQDFTNASPDKSHSIDILQFTSFDSIDPIYYDKAYYLVPHKGAEKIYHLLWKALSKSQTIGIAEFVLRTRAHPVALRPWHDGALLLHQMHYAGEIGSIPGSIPDSDRTSPKELSLAMKLVESLSKEFDAAAFKDTYTAKLKRVIRAKAKGKTVTIHERPKKERGKVIDLMEELKLSLTENKPRSPQRRKTG</sequence>
<proteinExistence type="inferred from homology"/>
<reference evidence="4 5" key="1">
    <citation type="submission" date="2016-09" db="EMBL/GenBank/DDBJ databases">
        <title>Genome-resolved meta-omics ties microbial dynamics to process performance in biotechnology for thiocyanate degradation.</title>
        <authorList>
            <person name="Kantor R.S."/>
            <person name="Huddy R.J."/>
            <person name="Iyer R."/>
            <person name="Thomas B.C."/>
            <person name="Brown C.T."/>
            <person name="Anantharaman K."/>
            <person name="Tringe S."/>
            <person name="Hettich R.L."/>
            <person name="Harrison S.T."/>
            <person name="Banfield J.F."/>
        </authorList>
    </citation>
    <scope>NUCLEOTIDE SEQUENCE [LARGE SCALE GENOMIC DNA]</scope>
    <source>
        <strain evidence="4">59-99</strain>
    </source>
</reference>
<feature type="domain" description="Ku" evidence="3">
    <location>
        <begin position="52"/>
        <end position="181"/>
    </location>
</feature>
<dbReference type="HAMAP" id="MF_01875">
    <property type="entry name" value="Prokaryotic_Ku"/>
    <property type="match status" value="1"/>
</dbReference>
<evidence type="ECO:0000259" key="3">
    <source>
        <dbReference type="SMART" id="SM00559"/>
    </source>
</evidence>
<dbReference type="EMBL" id="MKVH01000021">
    <property type="protein sequence ID" value="OJX57860.1"/>
    <property type="molecule type" value="Genomic_DNA"/>
</dbReference>
<dbReference type="InterPro" id="IPR006164">
    <property type="entry name" value="DNA_bd_Ku70/Ku80"/>
</dbReference>
<accession>A0A1M3KZQ0</accession>
<dbReference type="GO" id="GO:0006310">
    <property type="term" value="P:DNA recombination"/>
    <property type="evidence" value="ECO:0007669"/>
    <property type="project" value="UniProtKB-KW"/>
</dbReference>
<dbReference type="Proteomes" id="UP000184233">
    <property type="component" value="Unassembled WGS sequence"/>
</dbReference>
<dbReference type="InterPro" id="IPR016194">
    <property type="entry name" value="SPOC-like_C_dom_sf"/>
</dbReference>
<dbReference type="Gene3D" id="2.40.290.10">
    <property type="match status" value="1"/>
</dbReference>
<dbReference type="STRING" id="1895771.BGO89_07190"/>
<keyword evidence="1 2" id="KW-0238">DNA-binding</keyword>
<dbReference type="SUPFAM" id="SSF100939">
    <property type="entry name" value="SPOC domain-like"/>
    <property type="match status" value="1"/>
</dbReference>
<evidence type="ECO:0000313" key="5">
    <source>
        <dbReference type="Proteomes" id="UP000184233"/>
    </source>
</evidence>
<dbReference type="Pfam" id="PF02735">
    <property type="entry name" value="Ku"/>
    <property type="match status" value="1"/>
</dbReference>
<gene>
    <name evidence="2" type="primary">ku</name>
    <name evidence="4" type="ORF">BGO89_07190</name>
</gene>
<name>A0A1M3KZQ0_9BACT</name>
<dbReference type="CDD" id="cd00789">
    <property type="entry name" value="KU_like"/>
    <property type="match status" value="1"/>
</dbReference>
<dbReference type="SMART" id="SM00559">
    <property type="entry name" value="Ku78"/>
    <property type="match status" value="1"/>
</dbReference>
<dbReference type="AlphaFoldDB" id="A0A1M3KZQ0"/>
<comment type="similarity">
    <text evidence="2">Belongs to the prokaryotic Ku family.</text>
</comment>
<keyword evidence="2" id="KW-0227">DNA damage</keyword>
<dbReference type="GO" id="GO:0006303">
    <property type="term" value="P:double-strand break repair via nonhomologous end joining"/>
    <property type="evidence" value="ECO:0007669"/>
    <property type="project" value="UniProtKB-UniRule"/>
</dbReference>
<comment type="caution">
    <text evidence="4">The sequence shown here is derived from an EMBL/GenBank/DDBJ whole genome shotgun (WGS) entry which is preliminary data.</text>
</comment>
<evidence type="ECO:0000256" key="2">
    <source>
        <dbReference type="HAMAP-Rule" id="MF_01875"/>
    </source>
</evidence>
<protein>
    <recommendedName>
        <fullName evidence="2">Non-homologous end joining protein Ku</fullName>
    </recommendedName>
</protein>
<comment type="subunit">
    <text evidence="2">Homodimer. Interacts with LigD.</text>
</comment>
<dbReference type="PIRSF" id="PIRSF006493">
    <property type="entry name" value="Prok_Ku"/>
    <property type="match status" value="1"/>
</dbReference>
<dbReference type="PANTHER" id="PTHR41251">
    <property type="entry name" value="NON-HOMOLOGOUS END JOINING PROTEIN KU"/>
    <property type="match status" value="1"/>
</dbReference>
<dbReference type="InterPro" id="IPR009187">
    <property type="entry name" value="Prok_Ku"/>
</dbReference>
<evidence type="ECO:0000256" key="1">
    <source>
        <dbReference type="ARBA" id="ARBA00023125"/>
    </source>
</evidence>
<organism evidence="4 5">
    <name type="scientific">Candidatus Kapaibacterium thiocyanatum</name>
    <dbReference type="NCBI Taxonomy" id="1895771"/>
    <lineage>
        <taxon>Bacteria</taxon>
        <taxon>Pseudomonadati</taxon>
        <taxon>Candidatus Kapaibacteriota</taxon>
        <taxon>Candidatus Kapaibacteriia</taxon>
        <taxon>Candidatus Kapaibacteriales</taxon>
        <taxon>Candidatus Kapaibacteriaceae</taxon>
        <taxon>Candidatus Kapaibacterium</taxon>
    </lineage>
</organism>
<keyword evidence="2" id="KW-0233">DNA recombination</keyword>
<dbReference type="GO" id="GO:0003690">
    <property type="term" value="F:double-stranded DNA binding"/>
    <property type="evidence" value="ECO:0007669"/>
    <property type="project" value="UniProtKB-UniRule"/>
</dbReference>
<evidence type="ECO:0000313" key="4">
    <source>
        <dbReference type="EMBL" id="OJX57860.1"/>
    </source>
</evidence>
<comment type="function">
    <text evidence="2">With LigD forms a non-homologous end joining (NHEJ) DNA repair enzyme, which repairs dsDNA breaks with reduced fidelity. Binds linear dsDNA with 5'- and 3'- overhangs but not closed circular dsDNA nor ssDNA. Recruits and stimulates the ligase activity of LigD.</text>
</comment>
<keyword evidence="2" id="KW-0234">DNA repair</keyword>
<dbReference type="PANTHER" id="PTHR41251:SF1">
    <property type="entry name" value="NON-HOMOLOGOUS END JOINING PROTEIN KU"/>
    <property type="match status" value="1"/>
</dbReference>